<dbReference type="InterPro" id="IPR036249">
    <property type="entry name" value="Thioredoxin-like_sf"/>
</dbReference>
<feature type="domain" description="Glutaredoxin" evidence="6">
    <location>
        <begin position="5"/>
        <end position="64"/>
    </location>
</feature>
<evidence type="ECO:0000256" key="3">
    <source>
        <dbReference type="ARBA" id="ARBA00022982"/>
    </source>
</evidence>
<evidence type="ECO:0000256" key="4">
    <source>
        <dbReference type="ARBA" id="ARBA00023157"/>
    </source>
</evidence>
<keyword evidence="5" id="KW-0676">Redox-active center</keyword>
<proteinExistence type="inferred from homology"/>
<dbReference type="Proteomes" id="UP000036873">
    <property type="component" value="Unassembled WGS sequence"/>
</dbReference>
<dbReference type="OrthoDB" id="9795531at2"/>
<dbReference type="InterPro" id="IPR014025">
    <property type="entry name" value="Glutaredoxin_subgr"/>
</dbReference>
<name>A0A0L6U290_9FIRM</name>
<dbReference type="Gene3D" id="3.40.30.10">
    <property type="entry name" value="Glutaredoxin"/>
    <property type="match status" value="1"/>
</dbReference>
<sequence length="88" mass="10297">MKKEIKLYTWPFCPYSNGAKKILDELGLEYTDVDIFKNDELRYQLQAKTHHYSIPFVFIGGTCIGGYKELKELEKCGELKKMVEEKDV</sequence>
<evidence type="ECO:0000313" key="7">
    <source>
        <dbReference type="EMBL" id="KNZ41895.1"/>
    </source>
</evidence>
<dbReference type="STRING" id="52689.AKG39_09785"/>
<dbReference type="CDD" id="cd02066">
    <property type="entry name" value="GRX_family"/>
    <property type="match status" value="1"/>
</dbReference>
<dbReference type="PROSITE" id="PS51354">
    <property type="entry name" value="GLUTAREDOXIN_2"/>
    <property type="match status" value="1"/>
</dbReference>
<dbReference type="EMBL" id="LGYO01000022">
    <property type="protein sequence ID" value="KNZ41895.1"/>
    <property type="molecule type" value="Genomic_DNA"/>
</dbReference>
<dbReference type="PANTHER" id="PTHR46679">
    <property type="match status" value="1"/>
</dbReference>
<keyword evidence="2" id="KW-0813">Transport</keyword>
<reference evidence="8" key="1">
    <citation type="submission" date="2015-07" db="EMBL/GenBank/DDBJ databases">
        <title>Draft genome sequence of Acetobacterium bakii DSM 8293, a potential psychrophilic chemical producer through syngas fermentation.</title>
        <authorList>
            <person name="Song Y."/>
            <person name="Hwang S."/>
            <person name="Cho B.-K."/>
        </authorList>
    </citation>
    <scope>NUCLEOTIDE SEQUENCE [LARGE SCALE GENOMIC DNA]</scope>
    <source>
        <strain evidence="8">DSM 8239</strain>
    </source>
</reference>
<evidence type="ECO:0000259" key="6">
    <source>
        <dbReference type="Pfam" id="PF00462"/>
    </source>
</evidence>
<keyword evidence="3" id="KW-0249">Electron transport</keyword>
<dbReference type="Pfam" id="PF00462">
    <property type="entry name" value="Glutaredoxin"/>
    <property type="match status" value="1"/>
</dbReference>
<dbReference type="AlphaFoldDB" id="A0A0L6U290"/>
<dbReference type="GO" id="GO:0015035">
    <property type="term" value="F:protein-disulfide reductase activity"/>
    <property type="evidence" value="ECO:0007669"/>
    <property type="project" value="TreeGrafter"/>
</dbReference>
<dbReference type="PRINTS" id="PR00160">
    <property type="entry name" value="GLUTAREDOXIN"/>
</dbReference>
<evidence type="ECO:0000313" key="8">
    <source>
        <dbReference type="Proteomes" id="UP000036873"/>
    </source>
</evidence>
<gene>
    <name evidence="7" type="ORF">AKG39_09785</name>
</gene>
<dbReference type="RefSeq" id="WP_050740207.1">
    <property type="nucleotide sequence ID" value="NZ_LGYO01000022.1"/>
</dbReference>
<organism evidence="7 8">
    <name type="scientific">Acetobacterium bakii</name>
    <dbReference type="NCBI Taxonomy" id="52689"/>
    <lineage>
        <taxon>Bacteria</taxon>
        <taxon>Bacillati</taxon>
        <taxon>Bacillota</taxon>
        <taxon>Clostridia</taxon>
        <taxon>Eubacteriales</taxon>
        <taxon>Eubacteriaceae</taxon>
        <taxon>Acetobacterium</taxon>
    </lineage>
</organism>
<comment type="caution">
    <text evidence="7">The sequence shown here is derived from an EMBL/GenBank/DDBJ whole genome shotgun (WGS) entry which is preliminary data.</text>
</comment>
<protein>
    <submittedName>
        <fullName evidence="7">Glutaredoxin</fullName>
    </submittedName>
</protein>
<evidence type="ECO:0000256" key="2">
    <source>
        <dbReference type="ARBA" id="ARBA00022448"/>
    </source>
</evidence>
<dbReference type="SUPFAM" id="SSF52833">
    <property type="entry name" value="Thioredoxin-like"/>
    <property type="match status" value="1"/>
</dbReference>
<evidence type="ECO:0000256" key="5">
    <source>
        <dbReference type="ARBA" id="ARBA00023284"/>
    </source>
</evidence>
<accession>A0A0L6U290</accession>
<evidence type="ECO:0000256" key="1">
    <source>
        <dbReference type="ARBA" id="ARBA00007787"/>
    </source>
</evidence>
<dbReference type="InterPro" id="IPR002109">
    <property type="entry name" value="Glutaredoxin"/>
</dbReference>
<keyword evidence="4" id="KW-1015">Disulfide bond</keyword>
<comment type="similarity">
    <text evidence="1">Belongs to the glutaredoxin family.</text>
</comment>
<dbReference type="PANTHER" id="PTHR46679:SF1">
    <property type="entry name" value="GLUTAREDOXIN-2, MITOCHONDRIAL"/>
    <property type="match status" value="1"/>
</dbReference>
<keyword evidence="8" id="KW-1185">Reference proteome</keyword>